<sequence length="284" mass="31732">MKKMLLIIFMLLISATYTFAQKQITITEECVYLDELTASHIPHNKVECGFVAGSEKLITKNVIQSHLNQAGINGTVLNDVLVSRQWEKLSYEKVAKYIEDEYKKAYPDMSIVVDQVRIPDNLYDNPDAKMSIMCDTSKLGGSYAQIRYGNEKYQIYYYIKGYKDAYVTTERVKAGDSLAGKFKKEKVEITNLKNNIVENPAEMAASRAVPAGKIITSDIVQERPALKKGEAVKIVVSNGVLRIETQGVVEENAMPGKQVLVRNLTSQKVISGNYIGNGIVQAEF</sequence>
<protein>
    <submittedName>
        <fullName evidence="3">Flagellar basal body P-ring formation chaperone FlgA</fullName>
    </submittedName>
</protein>
<feature type="signal peptide" evidence="1">
    <location>
        <begin position="1"/>
        <end position="20"/>
    </location>
</feature>
<dbReference type="Proteomes" id="UP000824176">
    <property type="component" value="Unassembled WGS sequence"/>
</dbReference>
<dbReference type="Gene3D" id="2.30.30.760">
    <property type="match status" value="1"/>
</dbReference>
<dbReference type="AlphaFoldDB" id="A0A9D2KB82"/>
<name>A0A9D2KB82_9BACT</name>
<proteinExistence type="predicted"/>
<feature type="domain" description="Flagella basal body P-ring formation protein FlgA SAF" evidence="2">
    <location>
        <begin position="165"/>
        <end position="281"/>
    </location>
</feature>
<keyword evidence="1" id="KW-0732">Signal</keyword>
<evidence type="ECO:0000313" key="3">
    <source>
        <dbReference type="EMBL" id="HIZ88836.1"/>
    </source>
</evidence>
<dbReference type="EMBL" id="DXAQ01000037">
    <property type="protein sequence ID" value="HIZ88836.1"/>
    <property type="molecule type" value="Genomic_DNA"/>
</dbReference>
<dbReference type="PANTHER" id="PTHR36307:SF1">
    <property type="entry name" value="FLAGELLA BASAL BODY P-RING FORMATION PROTEIN FLGA"/>
    <property type="match status" value="1"/>
</dbReference>
<evidence type="ECO:0000256" key="1">
    <source>
        <dbReference type="SAM" id="SignalP"/>
    </source>
</evidence>
<keyword evidence="3" id="KW-0966">Cell projection</keyword>
<dbReference type="Pfam" id="PF13144">
    <property type="entry name" value="ChapFlgA"/>
    <property type="match status" value="1"/>
</dbReference>
<organism evidence="3 4">
    <name type="scientific">Candidatus Mucispirillum faecigallinarum</name>
    <dbReference type="NCBI Taxonomy" id="2838699"/>
    <lineage>
        <taxon>Bacteria</taxon>
        <taxon>Pseudomonadati</taxon>
        <taxon>Deferribacterota</taxon>
        <taxon>Deferribacteres</taxon>
        <taxon>Deferribacterales</taxon>
        <taxon>Mucispirillaceae</taxon>
        <taxon>Mucispirillum</taxon>
    </lineage>
</organism>
<dbReference type="InterPro" id="IPR017585">
    <property type="entry name" value="SAF_FlgA"/>
</dbReference>
<gene>
    <name evidence="3" type="primary">flgA</name>
    <name evidence="3" type="ORF">H9804_02730</name>
</gene>
<dbReference type="PANTHER" id="PTHR36307">
    <property type="entry name" value="FLAGELLA BASAL BODY P-RING FORMATION PROTEIN FLGA"/>
    <property type="match status" value="1"/>
</dbReference>
<dbReference type="GO" id="GO:0044780">
    <property type="term" value="P:bacterial-type flagellum assembly"/>
    <property type="evidence" value="ECO:0007669"/>
    <property type="project" value="InterPro"/>
</dbReference>
<comment type="caution">
    <text evidence="3">The sequence shown here is derived from an EMBL/GenBank/DDBJ whole genome shotgun (WGS) entry which is preliminary data.</text>
</comment>
<evidence type="ECO:0000259" key="2">
    <source>
        <dbReference type="Pfam" id="PF13144"/>
    </source>
</evidence>
<dbReference type="InterPro" id="IPR039246">
    <property type="entry name" value="Flagellar_FlgA"/>
</dbReference>
<evidence type="ECO:0000313" key="4">
    <source>
        <dbReference type="Proteomes" id="UP000824176"/>
    </source>
</evidence>
<reference evidence="3" key="2">
    <citation type="submission" date="2021-04" db="EMBL/GenBank/DDBJ databases">
        <authorList>
            <person name="Gilroy R."/>
        </authorList>
    </citation>
    <scope>NUCLEOTIDE SEQUENCE</scope>
    <source>
        <strain evidence="3">ChiW4-1371</strain>
    </source>
</reference>
<keyword evidence="3" id="KW-0969">Cilium</keyword>
<dbReference type="NCBIfam" id="TIGR03170">
    <property type="entry name" value="flgA_cterm"/>
    <property type="match status" value="1"/>
</dbReference>
<feature type="chain" id="PRO_5039198795" evidence="1">
    <location>
        <begin position="21"/>
        <end position="284"/>
    </location>
</feature>
<reference evidence="3" key="1">
    <citation type="journal article" date="2021" name="PeerJ">
        <title>Extensive microbial diversity within the chicken gut microbiome revealed by metagenomics and culture.</title>
        <authorList>
            <person name="Gilroy R."/>
            <person name="Ravi A."/>
            <person name="Getino M."/>
            <person name="Pursley I."/>
            <person name="Horton D.L."/>
            <person name="Alikhan N.F."/>
            <person name="Baker D."/>
            <person name="Gharbi K."/>
            <person name="Hall N."/>
            <person name="Watson M."/>
            <person name="Adriaenssens E.M."/>
            <person name="Foster-Nyarko E."/>
            <person name="Jarju S."/>
            <person name="Secka A."/>
            <person name="Antonio M."/>
            <person name="Oren A."/>
            <person name="Chaudhuri R.R."/>
            <person name="La Ragione R."/>
            <person name="Hildebrand F."/>
            <person name="Pallen M.J."/>
        </authorList>
    </citation>
    <scope>NUCLEOTIDE SEQUENCE</scope>
    <source>
        <strain evidence="3">ChiW4-1371</strain>
    </source>
</reference>
<keyword evidence="3" id="KW-0282">Flagellum</keyword>
<accession>A0A9D2KB82</accession>